<name>A0A0C9UAE4_SPHS4</name>
<reference evidence="1 2" key="1">
    <citation type="submission" date="2014-06" db="EMBL/GenBank/DDBJ databases">
        <title>Evolutionary Origins and Diversification of the Mycorrhizal Mutualists.</title>
        <authorList>
            <consortium name="DOE Joint Genome Institute"/>
            <consortium name="Mycorrhizal Genomics Consortium"/>
            <person name="Kohler A."/>
            <person name="Kuo A."/>
            <person name="Nagy L.G."/>
            <person name="Floudas D."/>
            <person name="Copeland A."/>
            <person name="Barry K.W."/>
            <person name="Cichocki N."/>
            <person name="Veneault-Fourrey C."/>
            <person name="LaButti K."/>
            <person name="Lindquist E.A."/>
            <person name="Lipzen A."/>
            <person name="Lundell T."/>
            <person name="Morin E."/>
            <person name="Murat C."/>
            <person name="Riley R."/>
            <person name="Ohm R."/>
            <person name="Sun H."/>
            <person name="Tunlid A."/>
            <person name="Henrissat B."/>
            <person name="Grigoriev I.V."/>
            <person name="Hibbett D.S."/>
            <person name="Martin F."/>
        </authorList>
    </citation>
    <scope>NUCLEOTIDE SEQUENCE [LARGE SCALE GENOMIC DNA]</scope>
    <source>
        <strain evidence="1 2">SS14</strain>
    </source>
</reference>
<dbReference type="PANTHER" id="PTHR45786:SF74">
    <property type="entry name" value="ATP-DEPENDENT DNA HELICASE"/>
    <property type="match status" value="1"/>
</dbReference>
<evidence type="ECO:0000313" key="2">
    <source>
        <dbReference type="Proteomes" id="UP000054279"/>
    </source>
</evidence>
<keyword evidence="2" id="KW-1185">Reference proteome</keyword>
<organism evidence="1 2">
    <name type="scientific">Sphaerobolus stellatus (strain SS14)</name>
    <dbReference type="NCBI Taxonomy" id="990650"/>
    <lineage>
        <taxon>Eukaryota</taxon>
        <taxon>Fungi</taxon>
        <taxon>Dikarya</taxon>
        <taxon>Basidiomycota</taxon>
        <taxon>Agaricomycotina</taxon>
        <taxon>Agaricomycetes</taxon>
        <taxon>Phallomycetidae</taxon>
        <taxon>Geastrales</taxon>
        <taxon>Sphaerobolaceae</taxon>
        <taxon>Sphaerobolus</taxon>
    </lineage>
</organism>
<evidence type="ECO:0000313" key="1">
    <source>
        <dbReference type="EMBL" id="KIJ22471.1"/>
    </source>
</evidence>
<gene>
    <name evidence="1" type="ORF">M422DRAFT_197125</name>
</gene>
<dbReference type="PANTHER" id="PTHR45786">
    <property type="entry name" value="DNA BINDING PROTEIN-LIKE"/>
    <property type="match status" value="1"/>
</dbReference>
<feature type="non-terminal residue" evidence="1">
    <location>
        <position position="250"/>
    </location>
</feature>
<dbReference type="OrthoDB" id="2272314at2759"/>
<dbReference type="Proteomes" id="UP000054279">
    <property type="component" value="Unassembled WGS sequence"/>
</dbReference>
<dbReference type="HOGENOM" id="CLU_001324_5_1_1"/>
<protein>
    <submittedName>
        <fullName evidence="1">Unplaced genomic scaffold SPHSTscaffold_1129, whole genome shotgun sequence</fullName>
    </submittedName>
</protein>
<dbReference type="AlphaFoldDB" id="A0A0C9UAE4"/>
<proteinExistence type="predicted"/>
<dbReference type="EMBL" id="KN838204">
    <property type="protein sequence ID" value="KIJ22471.1"/>
    <property type="molecule type" value="Genomic_DNA"/>
</dbReference>
<sequence>MNVKCQKCGALHWLDERSSSKGSKANPQFGICCLYGRVQLPATSQPPEHLLSLFTAQTAEGKAFRQHIRQYNAAFAFTSLGCKLNERMLQGQPGVYSFRIDGELYHSHGSLLPDEDGSARYAQLYFFDPVLALDQRMSNNQGTDRRVMARIQTILQQCNPFIRIYQTARQILDTGADKADFSVRIHFDPTVDQRRYNAPTANEIAAVLPGSGDERHDGRDIILRLRGGGLRRIKYGSPGYIPLHYTLLYP</sequence>
<accession>A0A0C9UAE4</accession>